<protein>
    <recommendedName>
        <fullName evidence="4">Secreted protein</fullName>
    </recommendedName>
</protein>
<sequence length="103" mass="11725">MGYFTLVFLLFLSGLKNTLVEFIRCFSTLLRIAEQQQPVFYEYASGGEHGPTSALYPAAALRTLITSTSLGSPTRCRWRLWRPVANLPEAARPRRYCASHCYF</sequence>
<reference evidence="2" key="1">
    <citation type="journal article" date="2020" name="G3 (Bethesda)">
        <title>High-Quality Assemblies for Three Invasive Social Wasps from the &lt;i&gt;Vespula&lt;/i&gt; Genus.</title>
        <authorList>
            <person name="Harrop T.W.R."/>
            <person name="Guhlin J."/>
            <person name="McLaughlin G.M."/>
            <person name="Permina E."/>
            <person name="Stockwell P."/>
            <person name="Gilligan J."/>
            <person name="Le Lec M.F."/>
            <person name="Gruber M.A.M."/>
            <person name="Quinn O."/>
            <person name="Lovegrove M."/>
            <person name="Duncan E.J."/>
            <person name="Remnant E.J."/>
            <person name="Van Eeckhoven J."/>
            <person name="Graham B."/>
            <person name="Knapp R.A."/>
            <person name="Langford K.W."/>
            <person name="Kronenberg Z."/>
            <person name="Press M.O."/>
            <person name="Eacker S.M."/>
            <person name="Wilson-Rankin E.E."/>
            <person name="Purcell J."/>
            <person name="Lester P.J."/>
            <person name="Dearden P.K."/>
        </authorList>
    </citation>
    <scope>NUCLEOTIDE SEQUENCE</scope>
    <source>
        <strain evidence="2">Linc-1</strain>
    </source>
</reference>
<comment type="caution">
    <text evidence="2">The sequence shown here is derived from an EMBL/GenBank/DDBJ whole genome shotgun (WGS) entry which is preliminary data.</text>
</comment>
<organism evidence="2 3">
    <name type="scientific">Vespula germanica</name>
    <name type="common">German yellow jacket</name>
    <name type="synonym">Paravespula germanica</name>
    <dbReference type="NCBI Taxonomy" id="30212"/>
    <lineage>
        <taxon>Eukaryota</taxon>
        <taxon>Metazoa</taxon>
        <taxon>Ecdysozoa</taxon>
        <taxon>Arthropoda</taxon>
        <taxon>Hexapoda</taxon>
        <taxon>Insecta</taxon>
        <taxon>Pterygota</taxon>
        <taxon>Neoptera</taxon>
        <taxon>Endopterygota</taxon>
        <taxon>Hymenoptera</taxon>
        <taxon>Apocrita</taxon>
        <taxon>Aculeata</taxon>
        <taxon>Vespoidea</taxon>
        <taxon>Vespidae</taxon>
        <taxon>Vespinae</taxon>
        <taxon>Vespula</taxon>
    </lineage>
</organism>
<dbReference type="EMBL" id="JACSDZ010000002">
    <property type="protein sequence ID" value="KAF7413757.1"/>
    <property type="molecule type" value="Genomic_DNA"/>
</dbReference>
<keyword evidence="3" id="KW-1185">Reference proteome</keyword>
<proteinExistence type="predicted"/>
<evidence type="ECO:0000313" key="3">
    <source>
        <dbReference type="Proteomes" id="UP000617340"/>
    </source>
</evidence>
<gene>
    <name evidence="2" type="ORF">HZH68_002246</name>
</gene>
<evidence type="ECO:0008006" key="4">
    <source>
        <dbReference type="Google" id="ProtNLM"/>
    </source>
</evidence>
<dbReference type="Proteomes" id="UP000617340">
    <property type="component" value="Unassembled WGS sequence"/>
</dbReference>
<name>A0A834KXP2_VESGE</name>
<accession>A0A834KXP2</accession>
<keyword evidence="1" id="KW-0732">Signal</keyword>
<evidence type="ECO:0000313" key="2">
    <source>
        <dbReference type="EMBL" id="KAF7413757.1"/>
    </source>
</evidence>
<dbReference type="AlphaFoldDB" id="A0A834KXP2"/>
<evidence type="ECO:0000256" key="1">
    <source>
        <dbReference type="SAM" id="SignalP"/>
    </source>
</evidence>
<feature type="chain" id="PRO_5032426771" description="Secreted protein" evidence="1">
    <location>
        <begin position="21"/>
        <end position="103"/>
    </location>
</feature>
<feature type="signal peptide" evidence="1">
    <location>
        <begin position="1"/>
        <end position="20"/>
    </location>
</feature>